<sequence>MSSIKTKPNLTINTSSVTQHSSKGSSEPLSASPSARARNPALAALPPSPTSPRASAGRLFRVADAAQKFKGSGNVGVETKLQPKLEAGKAHKDVAFQEGGGFVVKSTYTKKFSADEMAQRTADHQAKLAKHEADVSAFKEQNPQLEGKKLDKALGQQKLGSAPKPPKPTRPLGSNEVEYHPPGGIHSLNQTDLPGQPGEFGGSYARVKRSDGGSSSEFERLSRFGKFGDNQTIEGKPLGGQSRADPSTIRRQAPERRNSEPPSPATAHAVLDKYYNKPVETMKELESGKPYKDIAQASSLDE</sequence>
<dbReference type="RefSeq" id="WP_310071882.1">
    <property type="nucleotide sequence ID" value="NZ_JAVDQN010000009.1"/>
</dbReference>
<evidence type="ECO:0000256" key="1">
    <source>
        <dbReference type="SAM" id="MobiDB-lite"/>
    </source>
</evidence>
<comment type="caution">
    <text evidence="2">The sequence shown here is derived from an EMBL/GenBank/DDBJ whole genome shotgun (WGS) entry which is preliminary data.</text>
</comment>
<name>A0ABU1L8C7_9BURK</name>
<evidence type="ECO:0000313" key="2">
    <source>
        <dbReference type="EMBL" id="MDR6379483.1"/>
    </source>
</evidence>
<keyword evidence="3" id="KW-1185">Reference proteome</keyword>
<protein>
    <submittedName>
        <fullName evidence="2">Uncharacterized protein</fullName>
    </submittedName>
</protein>
<organism evidence="2 3">
    <name type="scientific">Paraburkholderia caledonica</name>
    <dbReference type="NCBI Taxonomy" id="134536"/>
    <lineage>
        <taxon>Bacteria</taxon>
        <taxon>Pseudomonadati</taxon>
        <taxon>Pseudomonadota</taxon>
        <taxon>Betaproteobacteria</taxon>
        <taxon>Burkholderiales</taxon>
        <taxon>Burkholderiaceae</taxon>
        <taxon>Paraburkholderia</taxon>
    </lineage>
</organism>
<feature type="compositionally biased region" description="Low complexity" evidence="1">
    <location>
        <begin position="25"/>
        <end position="56"/>
    </location>
</feature>
<accession>A0ABU1L8C7</accession>
<feature type="region of interest" description="Disordered" evidence="1">
    <location>
        <begin position="1"/>
        <end position="57"/>
    </location>
</feature>
<proteinExistence type="predicted"/>
<feature type="region of interest" description="Disordered" evidence="1">
    <location>
        <begin position="123"/>
        <end position="272"/>
    </location>
</feature>
<dbReference type="EMBL" id="JAVDQN010000009">
    <property type="protein sequence ID" value="MDR6379483.1"/>
    <property type="molecule type" value="Genomic_DNA"/>
</dbReference>
<evidence type="ECO:0000313" key="3">
    <source>
        <dbReference type="Proteomes" id="UP001185254"/>
    </source>
</evidence>
<gene>
    <name evidence="2" type="ORF">J2776_006208</name>
</gene>
<reference evidence="2 3" key="1">
    <citation type="submission" date="2023-07" db="EMBL/GenBank/DDBJ databases">
        <title>Sorghum-associated microbial communities from plants grown in Nebraska, USA.</title>
        <authorList>
            <person name="Schachtman D."/>
        </authorList>
    </citation>
    <scope>NUCLEOTIDE SEQUENCE [LARGE SCALE GENOMIC DNA]</scope>
    <source>
        <strain evidence="2 3">DS1039</strain>
    </source>
</reference>
<feature type="compositionally biased region" description="Polar residues" evidence="1">
    <location>
        <begin position="1"/>
        <end position="24"/>
    </location>
</feature>
<feature type="compositionally biased region" description="Basic and acidic residues" evidence="1">
    <location>
        <begin position="123"/>
        <end position="134"/>
    </location>
</feature>
<dbReference type="Proteomes" id="UP001185254">
    <property type="component" value="Unassembled WGS sequence"/>
</dbReference>